<dbReference type="RefSeq" id="WP_092614060.1">
    <property type="nucleotide sequence ID" value="NZ_FNCV01000001.1"/>
</dbReference>
<name>A0A1G7U2K0_9PROT</name>
<dbReference type="EMBL" id="FNCV01000001">
    <property type="protein sequence ID" value="SDG41835.1"/>
    <property type="molecule type" value="Genomic_DNA"/>
</dbReference>
<dbReference type="PANTHER" id="PTHR42782:SF4">
    <property type="entry name" value="DUF455 DOMAIN-CONTAINING PROTEIN"/>
    <property type="match status" value="1"/>
</dbReference>
<evidence type="ECO:0000256" key="1">
    <source>
        <dbReference type="SAM" id="MobiDB-lite"/>
    </source>
</evidence>
<dbReference type="PIRSF" id="PIRSF012318">
    <property type="entry name" value="UCP012318"/>
    <property type="match status" value="1"/>
</dbReference>
<dbReference type="CDD" id="cd00657">
    <property type="entry name" value="Ferritin_like"/>
    <property type="match status" value="1"/>
</dbReference>
<dbReference type="InterPro" id="IPR007402">
    <property type="entry name" value="DUF455"/>
</dbReference>
<gene>
    <name evidence="2" type="ORF">SAMN05421742_101187</name>
</gene>
<dbReference type="Proteomes" id="UP000217076">
    <property type="component" value="Unassembled WGS sequence"/>
</dbReference>
<dbReference type="SUPFAM" id="SSF47240">
    <property type="entry name" value="Ferritin-like"/>
    <property type="match status" value="1"/>
</dbReference>
<evidence type="ECO:0000313" key="2">
    <source>
        <dbReference type="EMBL" id="SDG41835.1"/>
    </source>
</evidence>
<dbReference type="STRING" id="83401.SAMN05421742_101187"/>
<dbReference type="OrthoDB" id="9778629at2"/>
<dbReference type="InterPro" id="IPR011197">
    <property type="entry name" value="UCP012318"/>
</dbReference>
<organism evidence="2 3">
    <name type="scientific">Roseospirillum parvum</name>
    <dbReference type="NCBI Taxonomy" id="83401"/>
    <lineage>
        <taxon>Bacteria</taxon>
        <taxon>Pseudomonadati</taxon>
        <taxon>Pseudomonadota</taxon>
        <taxon>Alphaproteobacteria</taxon>
        <taxon>Rhodospirillales</taxon>
        <taxon>Rhodospirillaceae</taxon>
        <taxon>Roseospirillum</taxon>
    </lineage>
</organism>
<evidence type="ECO:0000313" key="3">
    <source>
        <dbReference type="Proteomes" id="UP000217076"/>
    </source>
</evidence>
<protein>
    <submittedName>
        <fullName evidence="2">Uncharacterized conserved protein, contains ferritin-like DUF455 domain</fullName>
    </submittedName>
</protein>
<sequence length="271" mass="29691">MFDSLTTRARLILLETAPAAKITRTRDLATAWRAGAVPRIGSAPPPERPGRPARPQLLPPRQMPRRSGGVAGRVALLHALAHIELNAIDLAWDLIVRFAEQELPHAFFTDWIAVALDEALHFELLEERLRQLDSHYGALPAHDGLWQAAEATADDLLARLAVIPMSHEARGLDTTPATIARLTAQGDAASAGILKTILTDEIRHVRTGVRWFRFVCQLRGLDPEATFVEKLATHLPAGLKPPFNHAARAEAGFPEPWYTAAARSDHTRGVG</sequence>
<feature type="region of interest" description="Disordered" evidence="1">
    <location>
        <begin position="38"/>
        <end position="66"/>
    </location>
</feature>
<keyword evidence="3" id="KW-1185">Reference proteome</keyword>
<dbReference type="AlphaFoldDB" id="A0A1G7U2K0"/>
<dbReference type="Pfam" id="PF04305">
    <property type="entry name" value="DUF455"/>
    <property type="match status" value="1"/>
</dbReference>
<dbReference type="PANTHER" id="PTHR42782">
    <property type="entry name" value="SI:CH73-314G15.3"/>
    <property type="match status" value="1"/>
</dbReference>
<proteinExistence type="predicted"/>
<accession>A0A1G7U2K0</accession>
<dbReference type="InterPro" id="IPR009078">
    <property type="entry name" value="Ferritin-like_SF"/>
</dbReference>
<reference evidence="3" key="1">
    <citation type="submission" date="2016-10" db="EMBL/GenBank/DDBJ databases">
        <authorList>
            <person name="Varghese N."/>
            <person name="Submissions S."/>
        </authorList>
    </citation>
    <scope>NUCLEOTIDE SEQUENCE [LARGE SCALE GENOMIC DNA]</scope>
    <source>
        <strain evidence="3">930I</strain>
    </source>
</reference>